<sequence length="253" mass="28825">MSSRIPPINKADVRGVAAFLAFLFIYCFPFTIALRRQFRRTQELHAGNVEEYGEGARNEQEYGEPSVAKLVERTEPARYLLTKSVFSLFTEECESGDRALLDTPRDYSPKKTYFEEKCEENSARIAILEQEILELRRAIEAQMKKKVETKDAVCDAIAPDDRDVEMGNVVQQENIPLLPIPARADEPLGPHLYGRQNAIRKPFPYLAIMLRHFCNQRVFSDSCRNVIGAGQRAEIVKSKGFCPKCLKRHIAPC</sequence>
<evidence type="ECO:0000313" key="4">
    <source>
        <dbReference type="Proteomes" id="UP000024635"/>
    </source>
</evidence>
<dbReference type="AlphaFoldDB" id="A0A016WKI8"/>
<dbReference type="STRING" id="53326.A0A016WKI8"/>
<feature type="coiled-coil region" evidence="1">
    <location>
        <begin position="118"/>
        <end position="145"/>
    </location>
</feature>
<dbReference type="Proteomes" id="UP000024635">
    <property type="component" value="Unassembled WGS sequence"/>
</dbReference>
<evidence type="ECO:0000256" key="1">
    <source>
        <dbReference type="SAM" id="Coils"/>
    </source>
</evidence>
<dbReference type="EMBL" id="JARK01000227">
    <property type="protein sequence ID" value="EYC40145.1"/>
    <property type="molecule type" value="Genomic_DNA"/>
</dbReference>
<keyword evidence="4" id="KW-1185">Reference proteome</keyword>
<name>A0A016WKI8_9BILA</name>
<organism evidence="3 4">
    <name type="scientific">Ancylostoma ceylanicum</name>
    <dbReference type="NCBI Taxonomy" id="53326"/>
    <lineage>
        <taxon>Eukaryota</taxon>
        <taxon>Metazoa</taxon>
        <taxon>Ecdysozoa</taxon>
        <taxon>Nematoda</taxon>
        <taxon>Chromadorea</taxon>
        <taxon>Rhabditida</taxon>
        <taxon>Rhabditina</taxon>
        <taxon>Rhabditomorpha</taxon>
        <taxon>Strongyloidea</taxon>
        <taxon>Ancylostomatidae</taxon>
        <taxon>Ancylostomatinae</taxon>
        <taxon>Ancylostoma</taxon>
    </lineage>
</organism>
<reference evidence="4" key="1">
    <citation type="journal article" date="2015" name="Nat. Genet.">
        <title>The genome and transcriptome of the zoonotic hookworm Ancylostoma ceylanicum identify infection-specific gene families.</title>
        <authorList>
            <person name="Schwarz E.M."/>
            <person name="Hu Y."/>
            <person name="Antoshechkin I."/>
            <person name="Miller M.M."/>
            <person name="Sternberg P.W."/>
            <person name="Aroian R.V."/>
        </authorList>
    </citation>
    <scope>NUCLEOTIDE SEQUENCE</scope>
    <source>
        <strain evidence="4">HY135</strain>
    </source>
</reference>
<evidence type="ECO:0000256" key="2">
    <source>
        <dbReference type="SAM" id="Phobius"/>
    </source>
</evidence>
<keyword evidence="2" id="KW-0472">Membrane</keyword>
<evidence type="ECO:0000313" key="3">
    <source>
        <dbReference type="EMBL" id="EYC40145.1"/>
    </source>
</evidence>
<comment type="caution">
    <text evidence="3">The sequence shown here is derived from an EMBL/GenBank/DDBJ whole genome shotgun (WGS) entry which is preliminary data.</text>
</comment>
<gene>
    <name evidence="3" type="primary">Acey_s0627.g816</name>
    <name evidence="3" type="ORF">Y032_0627g816</name>
</gene>
<protein>
    <submittedName>
        <fullName evidence="3">Uncharacterized protein</fullName>
    </submittedName>
</protein>
<keyword evidence="2" id="KW-1133">Transmembrane helix</keyword>
<accession>A0A016WKI8</accession>
<proteinExistence type="predicted"/>
<feature type="transmembrane region" description="Helical" evidence="2">
    <location>
        <begin position="16"/>
        <end position="34"/>
    </location>
</feature>
<keyword evidence="2" id="KW-0812">Transmembrane</keyword>
<keyword evidence="1" id="KW-0175">Coiled coil</keyword>